<evidence type="ECO:0000256" key="5">
    <source>
        <dbReference type="ARBA" id="ARBA00022989"/>
    </source>
</evidence>
<dbReference type="STRING" id="1268635.Loa_02460"/>
<dbReference type="Proteomes" id="UP000018838">
    <property type="component" value="Chromosome"/>
</dbReference>
<dbReference type="PATRIC" id="fig|1268635.3.peg.2522"/>
<gene>
    <name evidence="8" type="ORF">Loa_02460</name>
</gene>
<keyword evidence="5 7" id="KW-1133">Transmembrane helix</keyword>
<dbReference type="KEGG" id="lok:Loa_02460"/>
<keyword evidence="6 7" id="KW-0472">Membrane</keyword>
<evidence type="ECO:0000256" key="3">
    <source>
        <dbReference type="ARBA" id="ARBA00022475"/>
    </source>
</evidence>
<keyword evidence="9" id="KW-1185">Reference proteome</keyword>
<dbReference type="InterPro" id="IPR002771">
    <property type="entry name" value="Multi_antbiot-R_MarC"/>
</dbReference>
<dbReference type="Pfam" id="PF01914">
    <property type="entry name" value="MarC"/>
    <property type="match status" value="1"/>
</dbReference>
<comment type="caution">
    <text evidence="7">Lacks conserved residue(s) required for the propagation of feature annotation.</text>
</comment>
<evidence type="ECO:0000313" key="8">
    <source>
        <dbReference type="EMBL" id="AHE67997.1"/>
    </source>
</evidence>
<accession>W0BH85</accession>
<comment type="similarity">
    <text evidence="2 7">Belongs to the UPF0056 (MarC) family.</text>
</comment>
<protein>
    <recommendedName>
        <fullName evidence="7">UPF0056 membrane protein</fullName>
    </recommendedName>
</protein>
<dbReference type="GO" id="GO:0005886">
    <property type="term" value="C:plasma membrane"/>
    <property type="evidence" value="ECO:0007669"/>
    <property type="project" value="UniProtKB-SubCell"/>
</dbReference>
<reference evidence="8 9" key="1">
    <citation type="journal article" date="2013" name="Int. J. Med. Microbiol.">
        <title>Legionella oakridgensis ATCC 33761 genome sequence and phenotypic characterization reveals its replication capacity in amoebae.</title>
        <authorList>
            <person name="Brzuszkiewicz E."/>
            <person name="Schulz T."/>
            <person name="Rydzewski K."/>
            <person name="Daniel R."/>
            <person name="Gillmaier N."/>
            <person name="Dittmann C."/>
            <person name="Holland G."/>
            <person name="Schunder E."/>
            <person name="Lautner M."/>
            <person name="Eisenreich W."/>
            <person name="Luck C."/>
            <person name="Heuner K."/>
        </authorList>
    </citation>
    <scope>NUCLEOTIDE SEQUENCE [LARGE SCALE GENOMIC DNA]</scope>
    <source>
        <strain>OR-10</strain>
        <strain evidence="9">ATCC 33761</strain>
    </source>
</reference>
<evidence type="ECO:0000256" key="7">
    <source>
        <dbReference type="RuleBase" id="RU362048"/>
    </source>
</evidence>
<dbReference type="EMBL" id="CP004006">
    <property type="protein sequence ID" value="AHE67997.1"/>
    <property type="molecule type" value="Genomic_DNA"/>
</dbReference>
<organism evidence="8 9">
    <name type="scientific">Legionella oakridgensis ATCC 33761 = DSM 21215</name>
    <dbReference type="NCBI Taxonomy" id="1268635"/>
    <lineage>
        <taxon>Bacteria</taxon>
        <taxon>Pseudomonadati</taxon>
        <taxon>Pseudomonadota</taxon>
        <taxon>Gammaproteobacteria</taxon>
        <taxon>Legionellales</taxon>
        <taxon>Legionellaceae</taxon>
        <taxon>Legionella</taxon>
    </lineage>
</organism>
<name>W0BH85_9GAMM</name>
<evidence type="ECO:0000256" key="6">
    <source>
        <dbReference type="ARBA" id="ARBA00023136"/>
    </source>
</evidence>
<dbReference type="AlphaFoldDB" id="W0BH85"/>
<proteinExistence type="inferred from homology"/>
<comment type="subcellular location">
    <subcellularLocation>
        <location evidence="1 7">Cell membrane</location>
        <topology evidence="1 7">Multi-pass membrane protein</topology>
    </subcellularLocation>
</comment>
<evidence type="ECO:0000256" key="4">
    <source>
        <dbReference type="ARBA" id="ARBA00022692"/>
    </source>
</evidence>
<keyword evidence="3" id="KW-1003">Cell membrane</keyword>
<sequence length="52" mass="5832">MDSHLLIKFFITMLAIMNPIGGVAIFLSLTADYSKEQRRREALGTALAVFLF</sequence>
<feature type="transmembrane region" description="Helical" evidence="7">
    <location>
        <begin position="6"/>
        <end position="30"/>
    </location>
</feature>
<keyword evidence="4 7" id="KW-0812">Transmembrane</keyword>
<dbReference type="HOGENOM" id="CLU_3081321_0_0_6"/>
<evidence type="ECO:0000313" key="9">
    <source>
        <dbReference type="Proteomes" id="UP000018838"/>
    </source>
</evidence>
<evidence type="ECO:0000256" key="1">
    <source>
        <dbReference type="ARBA" id="ARBA00004651"/>
    </source>
</evidence>
<evidence type="ECO:0000256" key="2">
    <source>
        <dbReference type="ARBA" id="ARBA00009784"/>
    </source>
</evidence>